<accession>A0A6A6D9R2</accession>
<dbReference type="AlphaFoldDB" id="A0A6A6D9R2"/>
<name>A0A6A6D9R2_9PEZI</name>
<reference evidence="1" key="1">
    <citation type="journal article" date="2020" name="Stud. Mycol.">
        <title>101 Dothideomycetes genomes: a test case for predicting lifestyles and emergence of pathogens.</title>
        <authorList>
            <person name="Haridas S."/>
            <person name="Albert R."/>
            <person name="Binder M."/>
            <person name="Bloem J."/>
            <person name="Labutti K."/>
            <person name="Salamov A."/>
            <person name="Andreopoulos B."/>
            <person name="Baker S."/>
            <person name="Barry K."/>
            <person name="Bills G."/>
            <person name="Bluhm B."/>
            <person name="Cannon C."/>
            <person name="Castanera R."/>
            <person name="Culley D."/>
            <person name="Daum C."/>
            <person name="Ezra D."/>
            <person name="Gonzalez J."/>
            <person name="Henrissat B."/>
            <person name="Kuo A."/>
            <person name="Liang C."/>
            <person name="Lipzen A."/>
            <person name="Lutzoni F."/>
            <person name="Magnuson J."/>
            <person name="Mondo S."/>
            <person name="Nolan M."/>
            <person name="Ohm R."/>
            <person name="Pangilinan J."/>
            <person name="Park H.-J."/>
            <person name="Ramirez L."/>
            <person name="Alfaro M."/>
            <person name="Sun H."/>
            <person name="Tritt A."/>
            <person name="Yoshinaga Y."/>
            <person name="Zwiers L.-H."/>
            <person name="Turgeon B."/>
            <person name="Goodwin S."/>
            <person name="Spatafora J."/>
            <person name="Crous P."/>
            <person name="Grigoriev I."/>
        </authorList>
    </citation>
    <scope>NUCLEOTIDE SEQUENCE</scope>
    <source>
        <strain evidence="1">CBS 207.26</strain>
    </source>
</reference>
<evidence type="ECO:0008006" key="3">
    <source>
        <dbReference type="Google" id="ProtNLM"/>
    </source>
</evidence>
<dbReference type="EMBL" id="ML994787">
    <property type="protein sequence ID" value="KAF2174710.1"/>
    <property type="molecule type" value="Genomic_DNA"/>
</dbReference>
<organism evidence="1 2">
    <name type="scientific">Zopfia rhizophila CBS 207.26</name>
    <dbReference type="NCBI Taxonomy" id="1314779"/>
    <lineage>
        <taxon>Eukaryota</taxon>
        <taxon>Fungi</taxon>
        <taxon>Dikarya</taxon>
        <taxon>Ascomycota</taxon>
        <taxon>Pezizomycotina</taxon>
        <taxon>Dothideomycetes</taxon>
        <taxon>Dothideomycetes incertae sedis</taxon>
        <taxon>Zopfiaceae</taxon>
        <taxon>Zopfia</taxon>
    </lineage>
</organism>
<proteinExistence type="predicted"/>
<gene>
    <name evidence="1" type="ORF">K469DRAFT_771533</name>
</gene>
<sequence>MPEPSHLPVELFDRVIGYATEGRSEFRILCNFSLVSRKLYAALNARIYSRWLYDGEHHSISSLWKFLRSILCSRRIADRVHGLNIRNWTFGLVHGHSRLIFSEDNLELVRNAIRTARLQRMETSIMEALRKTDPRPLMALLLANLRNLTTLYAHLPETDIFLAEVLRKAIEGRRDKSQNEYPPLNSLREAHLTSAWNYRKDWRARDEYKLELHHLWPVFQLPNIQRLSVFDFESLGASNRFGNSFKTSTITDLTLVHYDDSLLAGPDTLALLTLPKTLTILSIYLNDCDLLRNCNQLSNADLWKGIGQHEDSIEHLDIYRDRTGCAPPVHSANNSHFGSMQGFKRLERLYIQPEVLLGGYCGDDLAPFRLRDTLPPNLKSLTVYGDEGMAQNKALGRQLQDVVTSTNFPRLSRVILEMTSDDIGCYTDPADPPHDEVERACRESGIEFETKHAFSLTKGGIGRRYY</sequence>
<dbReference type="Proteomes" id="UP000800200">
    <property type="component" value="Unassembled WGS sequence"/>
</dbReference>
<evidence type="ECO:0000313" key="1">
    <source>
        <dbReference type="EMBL" id="KAF2174710.1"/>
    </source>
</evidence>
<evidence type="ECO:0000313" key="2">
    <source>
        <dbReference type="Proteomes" id="UP000800200"/>
    </source>
</evidence>
<protein>
    <recommendedName>
        <fullName evidence="3">F-box domain-containing protein</fullName>
    </recommendedName>
</protein>
<dbReference type="OrthoDB" id="3934872at2759"/>
<keyword evidence="2" id="KW-1185">Reference proteome</keyword>